<dbReference type="SUPFAM" id="SSF102114">
    <property type="entry name" value="Radical SAM enzymes"/>
    <property type="match status" value="1"/>
</dbReference>
<keyword evidence="5 8" id="KW-0408">Iron</keyword>
<comment type="similarity">
    <text evidence="8">Belongs to the radical SAM superfamily. Lipoyl synthase family.</text>
</comment>
<feature type="binding site" evidence="8">
    <location>
        <position position="81"/>
    </location>
    <ligand>
        <name>[4Fe-4S] cluster</name>
        <dbReference type="ChEBI" id="CHEBI:49883"/>
        <label>2</label>
        <note>4Fe-4S-S-AdoMet</note>
    </ligand>
</feature>
<proteinExistence type="inferred from homology"/>
<evidence type="ECO:0000256" key="2">
    <source>
        <dbReference type="ARBA" id="ARBA00022679"/>
    </source>
</evidence>
<dbReference type="CDD" id="cd01335">
    <property type="entry name" value="Radical_SAM"/>
    <property type="match status" value="1"/>
</dbReference>
<feature type="binding site" evidence="8">
    <location>
        <position position="59"/>
    </location>
    <ligand>
        <name>[4Fe-4S] cluster</name>
        <dbReference type="ChEBI" id="CHEBI:49883"/>
        <label>1</label>
    </ligand>
</feature>
<evidence type="ECO:0000256" key="8">
    <source>
        <dbReference type="HAMAP-Rule" id="MF_00206"/>
    </source>
</evidence>
<feature type="binding site" evidence="8">
    <location>
        <position position="74"/>
    </location>
    <ligand>
        <name>[4Fe-4S] cluster</name>
        <dbReference type="ChEBI" id="CHEBI:49883"/>
        <label>2</label>
        <note>4Fe-4S-S-AdoMet</note>
    </ligand>
</feature>
<dbReference type="Proteomes" id="UP000192611">
    <property type="component" value="Unassembled WGS sequence"/>
</dbReference>
<evidence type="ECO:0000256" key="5">
    <source>
        <dbReference type="ARBA" id="ARBA00023004"/>
    </source>
</evidence>
<sequence length="292" mass="32930">MGLIRKNDTLALNNMRRPPRYKKTGLPEAGSTKRILNILKRYRLHTVCEEAKCPNKGECFSAGVATIMILGNICTRGCAFCGVTGGIPLPVEPDEPERVGLALRELNLDYVVITSVTRDDLQDGGAGVFYETVKMIRKHSPATKVEILIPDFNGDEDALNRVIDSEPYCISHNIETVRRLYKSIRPGADYDRSLEILRKINSRKDGISTKSGFMLGLGEKNEEIEELMYDLRDVKVKKLVIGQYLRPSHANVPVSRYYTEEEFKEWGERAKEMGFESVLSEPLARTSYHATV</sequence>
<comment type="pathway">
    <text evidence="8">Protein modification; protein lipoylation via endogenous pathway; protein N(6)-(lipoyl)lysine from octanoyl-[acyl-carrier-protein]: step 2/2.</text>
</comment>
<comment type="caution">
    <text evidence="10">The sequence shown here is derived from an EMBL/GenBank/DDBJ whole genome shotgun (WGS) entry which is preliminary data.</text>
</comment>
<dbReference type="GO" id="GO:0016992">
    <property type="term" value="F:lipoate synthase activity"/>
    <property type="evidence" value="ECO:0007669"/>
    <property type="project" value="UniProtKB-UniRule"/>
</dbReference>
<keyword evidence="6 8" id="KW-0411">Iron-sulfur</keyword>
<dbReference type="SMART" id="SM00729">
    <property type="entry name" value="Elp3"/>
    <property type="match status" value="1"/>
</dbReference>
<evidence type="ECO:0000256" key="1">
    <source>
        <dbReference type="ARBA" id="ARBA00022485"/>
    </source>
</evidence>
<feature type="binding site" evidence="8">
    <location>
        <position position="78"/>
    </location>
    <ligand>
        <name>[4Fe-4S] cluster</name>
        <dbReference type="ChEBI" id="CHEBI:49883"/>
        <label>2</label>
        <note>4Fe-4S-S-AdoMet</note>
    </ligand>
</feature>
<dbReference type="Gene3D" id="3.20.20.70">
    <property type="entry name" value="Aldolase class I"/>
    <property type="match status" value="1"/>
</dbReference>
<comment type="subcellular location">
    <subcellularLocation>
        <location evidence="8">Cytoplasm</location>
    </subcellularLocation>
</comment>
<evidence type="ECO:0000313" key="11">
    <source>
        <dbReference type="Proteomes" id="UP000192611"/>
    </source>
</evidence>
<dbReference type="NCBIfam" id="NF009544">
    <property type="entry name" value="PRK12928.1"/>
    <property type="match status" value="1"/>
</dbReference>
<feature type="binding site" evidence="8">
    <location>
        <position position="287"/>
    </location>
    <ligand>
        <name>[4Fe-4S] cluster</name>
        <dbReference type="ChEBI" id="CHEBI:49883"/>
        <label>1</label>
    </ligand>
</feature>
<comment type="catalytic activity">
    <reaction evidence="7 8">
        <text>[[Fe-S] cluster scaffold protein carrying a second [4Fe-4S](2+) cluster] + N(6)-octanoyl-L-lysyl-[protein] + 2 oxidized [2Fe-2S]-[ferredoxin] + 2 S-adenosyl-L-methionine + 4 H(+) = [[Fe-S] cluster scaffold protein] + N(6)-[(R)-dihydrolipoyl]-L-lysyl-[protein] + 4 Fe(3+) + 2 hydrogen sulfide + 2 5'-deoxyadenosine + 2 L-methionine + 2 reduced [2Fe-2S]-[ferredoxin]</text>
        <dbReference type="Rhea" id="RHEA:16585"/>
        <dbReference type="Rhea" id="RHEA-COMP:9928"/>
        <dbReference type="Rhea" id="RHEA-COMP:10000"/>
        <dbReference type="Rhea" id="RHEA-COMP:10001"/>
        <dbReference type="Rhea" id="RHEA-COMP:10475"/>
        <dbReference type="Rhea" id="RHEA-COMP:14568"/>
        <dbReference type="Rhea" id="RHEA-COMP:14569"/>
        <dbReference type="ChEBI" id="CHEBI:15378"/>
        <dbReference type="ChEBI" id="CHEBI:17319"/>
        <dbReference type="ChEBI" id="CHEBI:29034"/>
        <dbReference type="ChEBI" id="CHEBI:29919"/>
        <dbReference type="ChEBI" id="CHEBI:33722"/>
        <dbReference type="ChEBI" id="CHEBI:33737"/>
        <dbReference type="ChEBI" id="CHEBI:33738"/>
        <dbReference type="ChEBI" id="CHEBI:57844"/>
        <dbReference type="ChEBI" id="CHEBI:59789"/>
        <dbReference type="ChEBI" id="CHEBI:78809"/>
        <dbReference type="ChEBI" id="CHEBI:83100"/>
        <dbReference type="EC" id="2.8.1.8"/>
    </reaction>
</comment>
<dbReference type="EMBL" id="NATQ01000047">
    <property type="protein sequence ID" value="OQX90501.1"/>
    <property type="molecule type" value="Genomic_DNA"/>
</dbReference>
<keyword evidence="2 8" id="KW-0808">Transferase</keyword>
<evidence type="ECO:0000313" key="10">
    <source>
        <dbReference type="EMBL" id="OQX90501.1"/>
    </source>
</evidence>
<dbReference type="PANTHER" id="PTHR10949:SF0">
    <property type="entry name" value="LIPOYL SYNTHASE, MITOCHONDRIAL"/>
    <property type="match status" value="1"/>
</dbReference>
<dbReference type="InterPro" id="IPR006638">
    <property type="entry name" value="Elp3/MiaA/NifB-like_rSAM"/>
</dbReference>
<dbReference type="GO" id="GO:0005737">
    <property type="term" value="C:cytoplasm"/>
    <property type="evidence" value="ECO:0007669"/>
    <property type="project" value="UniProtKB-SubCell"/>
</dbReference>
<dbReference type="Pfam" id="PF04055">
    <property type="entry name" value="Radical_SAM"/>
    <property type="match status" value="1"/>
</dbReference>
<dbReference type="PROSITE" id="PS51918">
    <property type="entry name" value="RADICAL_SAM"/>
    <property type="match status" value="1"/>
</dbReference>
<dbReference type="NCBIfam" id="TIGR00510">
    <property type="entry name" value="lipA"/>
    <property type="match status" value="1"/>
</dbReference>
<dbReference type="SFLD" id="SFLDG01058">
    <property type="entry name" value="lipoyl_synthase_like"/>
    <property type="match status" value="1"/>
</dbReference>
<dbReference type="GO" id="GO:0051539">
    <property type="term" value="F:4 iron, 4 sulfur cluster binding"/>
    <property type="evidence" value="ECO:0007669"/>
    <property type="project" value="UniProtKB-UniRule"/>
</dbReference>
<dbReference type="GO" id="GO:0046872">
    <property type="term" value="F:metal ion binding"/>
    <property type="evidence" value="ECO:0007669"/>
    <property type="project" value="UniProtKB-KW"/>
</dbReference>
<keyword evidence="8" id="KW-0963">Cytoplasm</keyword>
<evidence type="ECO:0000256" key="4">
    <source>
        <dbReference type="ARBA" id="ARBA00022723"/>
    </source>
</evidence>
<gene>
    <name evidence="8" type="primary">lipA</name>
    <name evidence="10" type="ORF">B6D57_02875</name>
</gene>
<dbReference type="InterPro" id="IPR058240">
    <property type="entry name" value="rSAM_sf"/>
</dbReference>
<dbReference type="PIRSF" id="PIRSF005963">
    <property type="entry name" value="Lipoyl_synth"/>
    <property type="match status" value="1"/>
</dbReference>
<evidence type="ECO:0000256" key="3">
    <source>
        <dbReference type="ARBA" id="ARBA00022691"/>
    </source>
</evidence>
<feature type="binding site" evidence="8">
    <location>
        <position position="48"/>
    </location>
    <ligand>
        <name>[4Fe-4S] cluster</name>
        <dbReference type="ChEBI" id="CHEBI:49883"/>
        <label>1</label>
    </ligand>
</feature>
<protein>
    <recommendedName>
        <fullName evidence="8">Lipoyl synthase</fullName>
        <ecNumber evidence="8">2.8.1.8</ecNumber>
    </recommendedName>
    <alternativeName>
        <fullName evidence="8">Lip-syn</fullName>
        <shortName evidence="8">LS</shortName>
    </alternativeName>
    <alternativeName>
        <fullName evidence="8">Lipoate synthase</fullName>
    </alternativeName>
    <alternativeName>
        <fullName evidence="8">Lipoic acid synthase</fullName>
    </alternativeName>
    <alternativeName>
        <fullName evidence="8">Sulfur insertion protein LipA</fullName>
    </alternativeName>
</protein>
<dbReference type="PANTHER" id="PTHR10949">
    <property type="entry name" value="LIPOYL SYNTHASE"/>
    <property type="match status" value="1"/>
</dbReference>
<accession>A0A1W9S0X5</accession>
<dbReference type="GO" id="GO:0009249">
    <property type="term" value="P:protein lipoylation"/>
    <property type="evidence" value="ECO:0007669"/>
    <property type="project" value="UniProtKB-UniRule"/>
</dbReference>
<comment type="cofactor">
    <cofactor evidence="8">
        <name>[4Fe-4S] cluster</name>
        <dbReference type="ChEBI" id="CHEBI:49883"/>
    </cofactor>
    <text evidence="8">Binds 2 [4Fe-4S] clusters per subunit. One cluster is coordinated with 3 cysteines and an exchangeable S-adenosyl-L-methionine.</text>
</comment>
<dbReference type="SFLD" id="SFLDS00029">
    <property type="entry name" value="Radical_SAM"/>
    <property type="match status" value="1"/>
</dbReference>
<keyword evidence="3 8" id="KW-0949">S-adenosyl-L-methionine</keyword>
<dbReference type="EC" id="2.8.1.8" evidence="8"/>
<feature type="domain" description="Radical SAM core" evidence="9">
    <location>
        <begin position="60"/>
        <end position="276"/>
    </location>
</feature>
<keyword evidence="1 8" id="KW-0004">4Fe-4S</keyword>
<dbReference type="SFLD" id="SFLDF00271">
    <property type="entry name" value="lipoyl_synthase"/>
    <property type="match status" value="1"/>
</dbReference>
<evidence type="ECO:0000256" key="6">
    <source>
        <dbReference type="ARBA" id="ARBA00023014"/>
    </source>
</evidence>
<evidence type="ECO:0000256" key="7">
    <source>
        <dbReference type="ARBA" id="ARBA00047326"/>
    </source>
</evidence>
<dbReference type="UniPathway" id="UPA00538">
    <property type="reaction ID" value="UER00593"/>
</dbReference>
<dbReference type="InterPro" id="IPR003698">
    <property type="entry name" value="Lipoyl_synth"/>
</dbReference>
<evidence type="ECO:0000259" key="9">
    <source>
        <dbReference type="PROSITE" id="PS51918"/>
    </source>
</evidence>
<keyword evidence="4 8" id="KW-0479">Metal-binding</keyword>
<name>A0A1W9S0X5_9BACT</name>
<dbReference type="NCBIfam" id="NF004019">
    <property type="entry name" value="PRK05481.1"/>
    <property type="match status" value="1"/>
</dbReference>
<dbReference type="AlphaFoldDB" id="A0A1W9S0X5"/>
<comment type="function">
    <text evidence="8">Catalyzes the radical-mediated insertion of two sulfur atoms into the C-6 and C-8 positions of the octanoyl moiety bound to the lipoyl domains of lipoate-dependent enzymes, thereby converting the octanoylated domains into lipoylated derivatives.</text>
</comment>
<dbReference type="HAMAP" id="MF_00206">
    <property type="entry name" value="Lipoyl_synth"/>
    <property type="match status" value="1"/>
</dbReference>
<feature type="binding site" evidence="8">
    <location>
        <position position="53"/>
    </location>
    <ligand>
        <name>[4Fe-4S] cluster</name>
        <dbReference type="ChEBI" id="CHEBI:49883"/>
        <label>1</label>
    </ligand>
</feature>
<dbReference type="InterPro" id="IPR007197">
    <property type="entry name" value="rSAM"/>
</dbReference>
<reference evidence="11" key="1">
    <citation type="submission" date="2017-03" db="EMBL/GenBank/DDBJ databases">
        <title>Novel pathways for hydrocarbon cycling and metabolic interdependencies in hydrothermal sediment communities.</title>
        <authorList>
            <person name="Dombrowski N."/>
            <person name="Seitz K."/>
            <person name="Teske A."/>
            <person name="Baker B."/>
        </authorList>
    </citation>
    <scope>NUCLEOTIDE SEQUENCE [LARGE SCALE GENOMIC DNA]</scope>
</reference>
<dbReference type="InterPro" id="IPR013785">
    <property type="entry name" value="Aldolase_TIM"/>
</dbReference>
<organism evidence="10 11">
    <name type="scientific">Candidatus Coatesbacteria bacterium 4484_99</name>
    <dbReference type="NCBI Taxonomy" id="1970774"/>
    <lineage>
        <taxon>Bacteria</taxon>
        <taxon>Candidatus Coatesiibacteriota</taxon>
    </lineage>
</organism>